<organism evidence="3 4">
    <name type="scientific">Rikenella microfusus</name>
    <dbReference type="NCBI Taxonomy" id="28139"/>
    <lineage>
        <taxon>Bacteria</taxon>
        <taxon>Pseudomonadati</taxon>
        <taxon>Bacteroidota</taxon>
        <taxon>Bacteroidia</taxon>
        <taxon>Bacteroidales</taxon>
        <taxon>Rikenellaceae</taxon>
        <taxon>Rikenella</taxon>
    </lineage>
</organism>
<dbReference type="InterPro" id="IPR008278">
    <property type="entry name" value="4-PPantetheinyl_Trfase_dom"/>
</dbReference>
<dbReference type="RefSeq" id="WP_051214309.1">
    <property type="nucleotide sequence ID" value="NZ_CALVFX010000002.1"/>
</dbReference>
<evidence type="ECO:0000256" key="1">
    <source>
        <dbReference type="ARBA" id="ARBA00022679"/>
    </source>
</evidence>
<keyword evidence="1" id="KW-0808">Transferase</keyword>
<gene>
    <name evidence="3" type="ORF">NCTC11190_00828</name>
</gene>
<protein>
    <submittedName>
        <fullName evidence="3">Holo-(Acyl carrier protein) synthase 2</fullName>
    </submittedName>
</protein>
<dbReference type="Pfam" id="PF01648">
    <property type="entry name" value="ACPS"/>
    <property type="match status" value="1"/>
</dbReference>
<dbReference type="STRING" id="880526.GCA_000427365_00618"/>
<dbReference type="AlphaFoldDB" id="A0A379MPR3"/>
<keyword evidence="4" id="KW-1185">Reference proteome</keyword>
<dbReference type="GO" id="GO:0008897">
    <property type="term" value="F:holo-[acyl-carrier-protein] synthase activity"/>
    <property type="evidence" value="ECO:0007669"/>
    <property type="project" value="InterPro"/>
</dbReference>
<dbReference type="InterPro" id="IPR037143">
    <property type="entry name" value="4-PPantetheinyl_Trfase_dom_sf"/>
</dbReference>
<dbReference type="Gene3D" id="3.90.470.20">
    <property type="entry name" value="4'-phosphopantetheinyl transferase domain"/>
    <property type="match status" value="1"/>
</dbReference>
<name>A0A379MPR3_9BACT</name>
<sequence length="209" mass="23090">METAATIRLCAGGGTVFLLPLTEIPETELLARAALAPDEAERYAGFPSAARQRRKEWLAARVLAREELGGRIGYEPSGRPVLRESPGTYISISHTAGWAALMVSREGRCGVDIEPADRRAERAVRRVAVPEEIALACGLFPENPELAVWCAKEAAYKALGRTGIDFREEIRIDRIAAQTLQLTVKVDRMSLELFFWENLIGMCGSFKEK</sequence>
<proteinExistence type="predicted"/>
<dbReference type="EMBL" id="UGVL01000001">
    <property type="protein sequence ID" value="SUE33618.1"/>
    <property type="molecule type" value="Genomic_DNA"/>
</dbReference>
<evidence type="ECO:0000259" key="2">
    <source>
        <dbReference type="Pfam" id="PF01648"/>
    </source>
</evidence>
<evidence type="ECO:0000313" key="3">
    <source>
        <dbReference type="EMBL" id="SUE33618.1"/>
    </source>
</evidence>
<evidence type="ECO:0000313" key="4">
    <source>
        <dbReference type="Proteomes" id="UP000255233"/>
    </source>
</evidence>
<accession>A0A379MPR3</accession>
<dbReference type="Proteomes" id="UP000255233">
    <property type="component" value="Unassembled WGS sequence"/>
</dbReference>
<dbReference type="GO" id="GO:0000287">
    <property type="term" value="F:magnesium ion binding"/>
    <property type="evidence" value="ECO:0007669"/>
    <property type="project" value="InterPro"/>
</dbReference>
<dbReference type="OrthoDB" id="1190494at2"/>
<feature type="domain" description="4'-phosphopantetheinyl transferase" evidence="2">
    <location>
        <begin position="109"/>
        <end position="184"/>
    </location>
</feature>
<reference evidence="3 4" key="1">
    <citation type="submission" date="2018-06" db="EMBL/GenBank/DDBJ databases">
        <authorList>
            <consortium name="Pathogen Informatics"/>
            <person name="Doyle S."/>
        </authorList>
    </citation>
    <scope>NUCLEOTIDE SEQUENCE [LARGE SCALE GENOMIC DNA]</scope>
    <source>
        <strain evidence="3 4">NCTC11190</strain>
    </source>
</reference>
<dbReference type="SUPFAM" id="SSF56214">
    <property type="entry name" value="4'-phosphopantetheinyl transferase"/>
    <property type="match status" value="2"/>
</dbReference>